<evidence type="ECO:0000313" key="2">
    <source>
        <dbReference type="Proteomes" id="UP000286848"/>
    </source>
</evidence>
<dbReference type="RefSeq" id="WP_124975883.1">
    <property type="nucleotide sequence ID" value="NZ_BFFP01000011.1"/>
</dbReference>
<organism evidence="1 2">
    <name type="scientific">Ligilactobacillus salitolerans</name>
    <dbReference type="NCBI Taxonomy" id="1808352"/>
    <lineage>
        <taxon>Bacteria</taxon>
        <taxon>Bacillati</taxon>
        <taxon>Bacillota</taxon>
        <taxon>Bacilli</taxon>
        <taxon>Lactobacillales</taxon>
        <taxon>Lactobacillaceae</taxon>
        <taxon>Ligilactobacillus</taxon>
    </lineage>
</organism>
<evidence type="ECO:0000313" key="1">
    <source>
        <dbReference type="EMBL" id="GBG94462.1"/>
    </source>
</evidence>
<protein>
    <recommendedName>
        <fullName evidence="3">PepSY domain-containing protein</fullName>
    </recommendedName>
</protein>
<comment type="caution">
    <text evidence="1">The sequence shown here is derived from an EMBL/GenBank/DDBJ whole genome shotgun (WGS) entry which is preliminary data.</text>
</comment>
<gene>
    <name evidence="1" type="ORF">LFYK43_09210</name>
</gene>
<name>A0A401ISE2_9LACO</name>
<sequence length="72" mass="8424">MYDGGNFFESFLKDKEAKQKVQKILQQAQIQGQIVDFSVQREFGNAFYYVTIKDHAGNLSRYRVDLDQEELS</sequence>
<accession>A0A401ISE2</accession>
<dbReference type="EMBL" id="BFFP01000011">
    <property type="protein sequence ID" value="GBG94462.1"/>
    <property type="molecule type" value="Genomic_DNA"/>
</dbReference>
<reference evidence="1 2" key="1">
    <citation type="journal article" date="2019" name="Int. J. Syst. Evol. Microbiol.">
        <title>Lactobacillus salitolerans sp. nov., a novel lactic acid bacterium isolated from spent mushroom substrates.</title>
        <authorList>
            <person name="Tohno M."/>
            <person name="Tanizawa Y."/>
            <person name="Kojima Y."/>
            <person name="Sakamoto M."/>
            <person name="Nakamura Y."/>
            <person name="Ohkuma M."/>
            <person name="Kobayashi H."/>
        </authorList>
    </citation>
    <scope>NUCLEOTIDE SEQUENCE [LARGE SCALE GENOMIC DNA]</scope>
    <source>
        <strain evidence="1 2">YK43</strain>
    </source>
</reference>
<proteinExistence type="predicted"/>
<dbReference type="Proteomes" id="UP000286848">
    <property type="component" value="Unassembled WGS sequence"/>
</dbReference>
<evidence type="ECO:0008006" key="3">
    <source>
        <dbReference type="Google" id="ProtNLM"/>
    </source>
</evidence>
<dbReference type="AlphaFoldDB" id="A0A401ISE2"/>
<keyword evidence="2" id="KW-1185">Reference proteome</keyword>